<evidence type="ECO:0000256" key="1">
    <source>
        <dbReference type="SAM" id="Phobius"/>
    </source>
</evidence>
<protein>
    <submittedName>
        <fullName evidence="2">Uncharacterized protein</fullName>
    </submittedName>
</protein>
<dbReference type="KEGG" id="pdo:PSDT_0921"/>
<dbReference type="RefSeq" id="WP_006289085.1">
    <property type="nucleotide sequence ID" value="NZ_AP012333.1"/>
</dbReference>
<keyword evidence="3" id="KW-1185">Reference proteome</keyword>
<name>E6K1L8_PARDN</name>
<feature type="transmembrane region" description="Helical" evidence="1">
    <location>
        <begin position="119"/>
        <end position="136"/>
    </location>
</feature>
<feature type="transmembrane region" description="Helical" evidence="1">
    <location>
        <begin position="86"/>
        <end position="112"/>
    </location>
</feature>
<evidence type="ECO:0000313" key="2">
    <source>
        <dbReference type="EMBL" id="EFT83699.1"/>
    </source>
</evidence>
<keyword evidence="1" id="KW-0812">Transmembrane</keyword>
<sequence length="387" mass="42485">MGDNQRAETGGLLAGLFCMFFSALSMSVFLDHASASWQVAGRRRVMAAIFIAFFAGVSFIVGYARHSHSWEAHQGWWIPVRRLLEIISLTVVDTSTIFFVSLASLTIIAAVFGSEFSPYLIWLTGGLSAIAGYITFVQANELSAKTIASLLPFFVVSGVTTAGMSSDDHNWWRNNFSQLGDRTTLGATLFNCTVILGGICIIIISYFAVSELIVHYRLSLSHPGLLQTQGGGGKEEESQPYPHFAARILVLSVLLFLTALCFSGVGFFRYTPHPILHNLCARGIALPLTLLMFLLPWLAPQLPKSMYVVSDLIVVIIAVAGIHWFMGGTSLTNVEALAVLLFMGWFIIFSRQIAAMESDRMQAEMLMFADLYQNASKETSSRINPAI</sequence>
<dbReference type="PATRIC" id="fig|864564.6.peg.1008"/>
<dbReference type="AlphaFoldDB" id="E6K1L8"/>
<keyword evidence="1" id="KW-0472">Membrane</keyword>
<keyword evidence="1" id="KW-1133">Transmembrane helix</keyword>
<feature type="transmembrane region" description="Helical" evidence="1">
    <location>
        <begin position="279"/>
        <end position="299"/>
    </location>
</feature>
<feature type="transmembrane region" description="Helical" evidence="1">
    <location>
        <begin position="244"/>
        <end position="267"/>
    </location>
</feature>
<dbReference type="HOGENOM" id="CLU_713395_0_0_11"/>
<dbReference type="EMBL" id="AEON01000001">
    <property type="protein sequence ID" value="EFT83699.1"/>
    <property type="molecule type" value="Genomic_DNA"/>
</dbReference>
<gene>
    <name evidence="2" type="ORF">HMPREF0620_0704</name>
</gene>
<feature type="transmembrane region" description="Helical" evidence="1">
    <location>
        <begin position="185"/>
        <end position="209"/>
    </location>
</feature>
<feature type="transmembrane region" description="Helical" evidence="1">
    <location>
        <begin position="45"/>
        <end position="66"/>
    </location>
</feature>
<comment type="caution">
    <text evidence="2">The sequence shown here is derived from an EMBL/GenBank/DDBJ whole genome shotgun (WGS) entry which is preliminary data.</text>
</comment>
<dbReference type="Proteomes" id="UP000004946">
    <property type="component" value="Chromosome"/>
</dbReference>
<dbReference type="eggNOG" id="ENOG5032UTZ">
    <property type="taxonomic scope" value="Bacteria"/>
</dbReference>
<evidence type="ECO:0000313" key="3">
    <source>
        <dbReference type="Proteomes" id="UP000004946"/>
    </source>
</evidence>
<organism evidence="2 3">
    <name type="scientific">Parascardovia denticolens DSM 10105 = JCM 12538</name>
    <dbReference type="NCBI Taxonomy" id="864564"/>
    <lineage>
        <taxon>Bacteria</taxon>
        <taxon>Bacillati</taxon>
        <taxon>Actinomycetota</taxon>
        <taxon>Actinomycetes</taxon>
        <taxon>Bifidobacteriales</taxon>
        <taxon>Bifidobacteriaceae</taxon>
        <taxon>Parascardovia</taxon>
    </lineage>
</organism>
<feature type="transmembrane region" description="Helical" evidence="1">
    <location>
        <begin position="142"/>
        <end position="164"/>
    </location>
</feature>
<reference evidence="2 3" key="1">
    <citation type="submission" date="2010-12" db="EMBL/GenBank/DDBJ databases">
        <authorList>
            <person name="Muzny D."/>
            <person name="Qin X."/>
            <person name="Buhay C."/>
            <person name="Dugan-Rocha S."/>
            <person name="Ding Y."/>
            <person name="Chen G."/>
            <person name="Hawes A."/>
            <person name="Holder M."/>
            <person name="Jhangiani S."/>
            <person name="Johnson A."/>
            <person name="Khan Z."/>
            <person name="Li Z."/>
            <person name="Liu W."/>
            <person name="Liu X."/>
            <person name="Perez L."/>
            <person name="Shen H."/>
            <person name="Wang Q."/>
            <person name="Watt J."/>
            <person name="Xi L."/>
            <person name="Xin Y."/>
            <person name="Zhou J."/>
            <person name="Deng J."/>
            <person name="Jiang H."/>
            <person name="Liu Y."/>
            <person name="Qu J."/>
            <person name="Song X.-Z."/>
            <person name="Zhang L."/>
            <person name="Villasana D."/>
            <person name="Johnson A."/>
            <person name="Liu J."/>
            <person name="Liyanage D."/>
            <person name="Lorensuhewa L."/>
            <person name="Robinson T."/>
            <person name="Song A."/>
            <person name="Song B.-B."/>
            <person name="Dinh H."/>
            <person name="Thornton R."/>
            <person name="Coyle M."/>
            <person name="Francisco L."/>
            <person name="Jackson L."/>
            <person name="Javaid M."/>
            <person name="Korchina V."/>
            <person name="Kovar C."/>
            <person name="Mata R."/>
            <person name="Mathew T."/>
            <person name="Ngo R."/>
            <person name="Nguyen L."/>
            <person name="Nguyen N."/>
            <person name="Okwuonu G."/>
            <person name="Ongeri F."/>
            <person name="Pham C."/>
            <person name="Simmons D."/>
            <person name="Wilczek-Boney K."/>
            <person name="Hale W."/>
            <person name="Jakkamsetti A."/>
            <person name="Pham P."/>
            <person name="Ruth R."/>
            <person name="San Lucas F."/>
            <person name="Warren J."/>
            <person name="Zhang J."/>
            <person name="Zhao Z."/>
            <person name="Zhou C."/>
            <person name="Zhu D."/>
            <person name="Lee S."/>
            <person name="Bess C."/>
            <person name="Blankenburg K."/>
            <person name="Forbes L."/>
            <person name="Fu Q."/>
            <person name="Gubbala S."/>
            <person name="Hirani K."/>
            <person name="Jayaseelan J.C."/>
            <person name="Lara F."/>
            <person name="Munidasa M."/>
            <person name="Palculict T."/>
            <person name="Patil S."/>
            <person name="Pu L.-L."/>
            <person name="Saada N."/>
            <person name="Tang L."/>
            <person name="Weissenberger G."/>
            <person name="Zhu Y."/>
            <person name="Hemphill L."/>
            <person name="Shang Y."/>
            <person name="Youmans B."/>
            <person name="Ayvaz T."/>
            <person name="Ross M."/>
            <person name="Santibanez J."/>
            <person name="Aqrawi P."/>
            <person name="Gross S."/>
            <person name="Joshi V."/>
            <person name="Fowler G."/>
            <person name="Nazareth L."/>
            <person name="Reid J."/>
            <person name="Worley K."/>
            <person name="Petrosino J."/>
            <person name="Highlander S."/>
            <person name="Gibbs R."/>
        </authorList>
    </citation>
    <scope>NUCLEOTIDE SEQUENCE [LARGE SCALE GENOMIC DNA]</scope>
    <source>
        <strain evidence="2 3">DSM 10105</strain>
    </source>
</reference>
<feature type="transmembrane region" description="Helical" evidence="1">
    <location>
        <begin position="337"/>
        <end position="355"/>
    </location>
</feature>
<feature type="transmembrane region" description="Helical" evidence="1">
    <location>
        <begin position="305"/>
        <end position="325"/>
    </location>
</feature>
<proteinExistence type="predicted"/>
<accession>E6K1L8</accession>
<feature type="transmembrane region" description="Helical" evidence="1">
    <location>
        <begin position="12"/>
        <end position="33"/>
    </location>
</feature>